<evidence type="ECO:0000256" key="5">
    <source>
        <dbReference type="ARBA" id="ARBA00022840"/>
    </source>
</evidence>
<dbReference type="GO" id="GO:0016020">
    <property type="term" value="C:membrane"/>
    <property type="evidence" value="ECO:0007669"/>
    <property type="project" value="UniProtKB-SubCell"/>
</dbReference>
<comment type="subcellular location">
    <subcellularLocation>
        <location evidence="1">Membrane</location>
        <topology evidence="1">Multi-pass membrane protein</topology>
    </subcellularLocation>
</comment>
<evidence type="ECO:0000256" key="2">
    <source>
        <dbReference type="ARBA" id="ARBA00022448"/>
    </source>
</evidence>
<evidence type="ECO:0000256" key="1">
    <source>
        <dbReference type="ARBA" id="ARBA00004141"/>
    </source>
</evidence>
<reference evidence="9 10" key="1">
    <citation type="submission" date="2013-11" db="EMBL/GenBank/DDBJ databases">
        <title>Draft genome of the bovine lungworm Dictyocaulus viviparus.</title>
        <authorList>
            <person name="Mitreva M."/>
        </authorList>
    </citation>
    <scope>NUCLEOTIDE SEQUENCE [LARGE SCALE GENOMIC DNA]</scope>
    <source>
        <strain evidence="9 10">HannoverDv2000</strain>
    </source>
</reference>
<dbReference type="Pfam" id="PF00005">
    <property type="entry name" value="ABC_tran"/>
    <property type="match status" value="1"/>
</dbReference>
<organism evidence="9 10">
    <name type="scientific">Dictyocaulus viviparus</name>
    <name type="common">Bovine lungworm</name>
    <dbReference type="NCBI Taxonomy" id="29172"/>
    <lineage>
        <taxon>Eukaryota</taxon>
        <taxon>Metazoa</taxon>
        <taxon>Ecdysozoa</taxon>
        <taxon>Nematoda</taxon>
        <taxon>Chromadorea</taxon>
        <taxon>Rhabditida</taxon>
        <taxon>Rhabditina</taxon>
        <taxon>Rhabditomorpha</taxon>
        <taxon>Strongyloidea</taxon>
        <taxon>Metastrongylidae</taxon>
        <taxon>Dictyocaulus</taxon>
    </lineage>
</organism>
<feature type="domain" description="ABC transporter" evidence="8">
    <location>
        <begin position="1"/>
        <end position="187"/>
    </location>
</feature>
<keyword evidence="10" id="KW-1185">Reference proteome</keyword>
<dbReference type="SUPFAM" id="SSF52540">
    <property type="entry name" value="P-loop containing nucleoside triphosphate hydrolases"/>
    <property type="match status" value="1"/>
</dbReference>
<dbReference type="Gene3D" id="3.40.50.300">
    <property type="entry name" value="P-loop containing nucleotide triphosphate hydrolases"/>
    <property type="match status" value="1"/>
</dbReference>
<dbReference type="GO" id="GO:0042626">
    <property type="term" value="F:ATPase-coupled transmembrane transporter activity"/>
    <property type="evidence" value="ECO:0007669"/>
    <property type="project" value="TreeGrafter"/>
</dbReference>
<dbReference type="GO" id="GO:0005524">
    <property type="term" value="F:ATP binding"/>
    <property type="evidence" value="ECO:0007669"/>
    <property type="project" value="UniProtKB-KW"/>
</dbReference>
<gene>
    <name evidence="9" type="ORF">DICVIV_04525</name>
</gene>
<dbReference type="GO" id="GO:0016887">
    <property type="term" value="F:ATP hydrolysis activity"/>
    <property type="evidence" value="ECO:0007669"/>
    <property type="project" value="InterPro"/>
</dbReference>
<keyword evidence="4" id="KW-0547">Nucleotide-binding</keyword>
<protein>
    <submittedName>
        <fullName evidence="9">ABC transporter, ATP-binding protein</fullName>
    </submittedName>
</protein>
<evidence type="ECO:0000256" key="6">
    <source>
        <dbReference type="ARBA" id="ARBA00022989"/>
    </source>
</evidence>
<dbReference type="EMBL" id="KN716238">
    <property type="protein sequence ID" value="KJH49322.1"/>
    <property type="molecule type" value="Genomic_DNA"/>
</dbReference>
<evidence type="ECO:0000256" key="4">
    <source>
        <dbReference type="ARBA" id="ARBA00022741"/>
    </source>
</evidence>
<dbReference type="InterPro" id="IPR017871">
    <property type="entry name" value="ABC_transporter-like_CS"/>
</dbReference>
<dbReference type="CDD" id="cd03250">
    <property type="entry name" value="ABCC_MRP_domain1"/>
    <property type="match status" value="1"/>
</dbReference>
<keyword evidence="3" id="KW-0812">Transmembrane</keyword>
<reference evidence="10" key="2">
    <citation type="journal article" date="2016" name="Sci. Rep.">
        <title>Dictyocaulus viviparus genome, variome and transcriptome elucidate lungworm biology and support future intervention.</title>
        <authorList>
            <person name="McNulty S.N."/>
            <person name="Strube C."/>
            <person name="Rosa B.A."/>
            <person name="Martin J.C."/>
            <person name="Tyagi R."/>
            <person name="Choi Y.J."/>
            <person name="Wang Q."/>
            <person name="Hallsworth Pepin K."/>
            <person name="Zhang X."/>
            <person name="Ozersky P."/>
            <person name="Wilson R.K."/>
            <person name="Sternberg P.W."/>
            <person name="Gasser R.B."/>
            <person name="Mitreva M."/>
        </authorList>
    </citation>
    <scope>NUCLEOTIDE SEQUENCE [LARGE SCALE GENOMIC DNA]</scope>
    <source>
        <strain evidence="10">HannoverDv2000</strain>
    </source>
</reference>
<dbReference type="InterPro" id="IPR003439">
    <property type="entry name" value="ABC_transporter-like_ATP-bd"/>
</dbReference>
<name>A0A0D8XZM1_DICVI</name>
<dbReference type="AlphaFoldDB" id="A0A0D8XZM1"/>
<dbReference type="PROSITE" id="PS50893">
    <property type="entry name" value="ABC_TRANSPORTER_2"/>
    <property type="match status" value="1"/>
</dbReference>
<keyword evidence="2" id="KW-0813">Transport</keyword>
<sequence length="228" mass="25424">MRAHFLYVRFIGEMGKLQGNVGVTGKLAYVSQMPWIQNMTFRDNILFGKSYNRKHYNKVLAACALIPDLKTLPYGDKTEIGERGVNLSGGQKARLSLARAVYQDYDVYLLDDPLSAVDAHVGRHLFEKVIGPDGMLKEKTRLLVTHRLPYAKSADSIIVLQDGNIVESGSYGALMSLRGVFFNFVKEYKSDSETDEEESIAVESSDNDLETDISGCGFYIAEDLCFIA</sequence>
<dbReference type="FunFam" id="3.40.50.300:FF:000997">
    <property type="entry name" value="Multidrug resistance-associated protein 1"/>
    <property type="match status" value="1"/>
</dbReference>
<dbReference type="STRING" id="29172.A0A0D8XZM1"/>
<dbReference type="PROSITE" id="PS00211">
    <property type="entry name" value="ABC_TRANSPORTER_1"/>
    <property type="match status" value="1"/>
</dbReference>
<proteinExistence type="predicted"/>
<evidence type="ECO:0000313" key="9">
    <source>
        <dbReference type="EMBL" id="KJH49322.1"/>
    </source>
</evidence>
<dbReference type="OrthoDB" id="6500128at2759"/>
<dbReference type="InterPro" id="IPR050173">
    <property type="entry name" value="ABC_transporter_C-like"/>
</dbReference>
<evidence type="ECO:0000259" key="8">
    <source>
        <dbReference type="PROSITE" id="PS50893"/>
    </source>
</evidence>
<evidence type="ECO:0000313" key="10">
    <source>
        <dbReference type="Proteomes" id="UP000053766"/>
    </source>
</evidence>
<evidence type="ECO:0000256" key="3">
    <source>
        <dbReference type="ARBA" id="ARBA00022692"/>
    </source>
</evidence>
<evidence type="ECO:0000256" key="7">
    <source>
        <dbReference type="ARBA" id="ARBA00023136"/>
    </source>
</evidence>
<dbReference type="Proteomes" id="UP000053766">
    <property type="component" value="Unassembled WGS sequence"/>
</dbReference>
<dbReference type="PANTHER" id="PTHR24223:SF434">
    <property type="entry name" value="MULTIDRUG RESISTANCE PROTEIN MRP-7"/>
    <property type="match status" value="1"/>
</dbReference>
<accession>A0A0D8XZM1</accession>
<dbReference type="InterPro" id="IPR027417">
    <property type="entry name" value="P-loop_NTPase"/>
</dbReference>
<keyword evidence="6" id="KW-1133">Transmembrane helix</keyword>
<dbReference type="PANTHER" id="PTHR24223">
    <property type="entry name" value="ATP-BINDING CASSETTE SUB-FAMILY C"/>
    <property type="match status" value="1"/>
</dbReference>
<keyword evidence="7" id="KW-0472">Membrane</keyword>
<keyword evidence="5 9" id="KW-0067">ATP-binding</keyword>